<dbReference type="InterPro" id="IPR036388">
    <property type="entry name" value="WH-like_DNA-bd_sf"/>
</dbReference>
<dbReference type="AlphaFoldDB" id="A0A4R2QC14"/>
<evidence type="ECO:0000259" key="1">
    <source>
        <dbReference type="SMART" id="SM00849"/>
    </source>
</evidence>
<keyword evidence="3" id="KW-1185">Reference proteome</keyword>
<dbReference type="Gene3D" id="3.60.15.10">
    <property type="entry name" value="Ribonuclease Z/Hydroxyacylglutathione hydrolase-like"/>
    <property type="match status" value="1"/>
</dbReference>
<evidence type="ECO:0000313" key="3">
    <source>
        <dbReference type="Proteomes" id="UP000294835"/>
    </source>
</evidence>
<dbReference type="EMBL" id="SLXP01000001">
    <property type="protein sequence ID" value="TCP44491.1"/>
    <property type="molecule type" value="Genomic_DNA"/>
</dbReference>
<name>A0A4R2QC14_9RHOB</name>
<proteinExistence type="predicted"/>
<dbReference type="PANTHER" id="PTHR42951">
    <property type="entry name" value="METALLO-BETA-LACTAMASE DOMAIN-CONTAINING"/>
    <property type="match status" value="1"/>
</dbReference>
<dbReference type="SMART" id="SM00849">
    <property type="entry name" value="Lactamase_B"/>
    <property type="match status" value="1"/>
</dbReference>
<dbReference type="Pfam" id="PF00753">
    <property type="entry name" value="Lactamase_B"/>
    <property type="match status" value="1"/>
</dbReference>
<dbReference type="SUPFAM" id="SSF56281">
    <property type="entry name" value="Metallo-hydrolase/oxidoreductase"/>
    <property type="match status" value="1"/>
</dbReference>
<dbReference type="InterPro" id="IPR001279">
    <property type="entry name" value="Metallo-B-lactamas"/>
</dbReference>
<organism evidence="2 3">
    <name type="scientific">Rhodovulum marinum</name>
    <dbReference type="NCBI Taxonomy" id="320662"/>
    <lineage>
        <taxon>Bacteria</taxon>
        <taxon>Pseudomonadati</taxon>
        <taxon>Pseudomonadota</taxon>
        <taxon>Alphaproteobacteria</taxon>
        <taxon>Rhodobacterales</taxon>
        <taxon>Paracoccaceae</taxon>
        <taxon>Rhodovulum</taxon>
    </lineage>
</organism>
<dbReference type="InterPro" id="IPR048933">
    <property type="entry name" value="B_lactamase-like_C"/>
</dbReference>
<dbReference type="Gene3D" id="1.10.10.10">
    <property type="entry name" value="Winged helix-like DNA-binding domain superfamily/Winged helix DNA-binding domain"/>
    <property type="match status" value="1"/>
</dbReference>
<dbReference type="RefSeq" id="WP_425056986.1">
    <property type="nucleotide sequence ID" value="NZ_SLXP01000001.1"/>
</dbReference>
<dbReference type="Pfam" id="PF21221">
    <property type="entry name" value="B_lactamase-like_C"/>
    <property type="match status" value="1"/>
</dbReference>
<dbReference type="InterPro" id="IPR050855">
    <property type="entry name" value="NDM-1-like"/>
</dbReference>
<comment type="caution">
    <text evidence="2">The sequence shown here is derived from an EMBL/GenBank/DDBJ whole genome shotgun (WGS) entry which is preliminary data.</text>
</comment>
<accession>A0A4R2QC14</accession>
<dbReference type="Proteomes" id="UP000294835">
    <property type="component" value="Unassembled WGS sequence"/>
</dbReference>
<sequence length="351" mass="39134">MMDIARSPIRYPFETPPAADGAVEIAEGVLWLRLPLPMALDHVNVFALDEGDGWTVVDTGISSRKSRALWQGLMSGPLRGKPVTRVIVTHHHPDHVGLAGWFQSDHGAELWTSRVAWLFARMLQMDEQERPAPETLAYWRGAGMDAALYEERATQRPFNFADTVAPMPLGFRNMGEGDVIRAGGRDWDVRLGDGHAPDHVTLWSRDCNLVIGGDQLLPSISPNLGVYATEPLNDPVAGWLESCKRLAAHARDDHLVLPGHKLPFTGLPTRLSQLIENHEGALARLMDHLAEPRTACDCFVPLFKRQIGPGEYVLALVEAVGHLNHLYHTGRARRWRREDGAWLFRRSDLDG</sequence>
<reference evidence="2 3" key="1">
    <citation type="submission" date="2019-03" db="EMBL/GenBank/DDBJ databases">
        <title>Genomic Encyclopedia of Type Strains, Phase IV (KMG-IV): sequencing the most valuable type-strain genomes for metagenomic binning, comparative biology and taxonomic classification.</title>
        <authorList>
            <person name="Goeker M."/>
        </authorList>
    </citation>
    <scope>NUCLEOTIDE SEQUENCE [LARGE SCALE GENOMIC DNA]</scope>
    <source>
        <strain evidence="2 3">DSM 18063</strain>
    </source>
</reference>
<dbReference type="PANTHER" id="PTHR42951:SF17">
    <property type="entry name" value="METALLO-BETA-LACTAMASE DOMAIN-CONTAINING PROTEIN"/>
    <property type="match status" value="1"/>
</dbReference>
<dbReference type="GO" id="GO:0016787">
    <property type="term" value="F:hydrolase activity"/>
    <property type="evidence" value="ECO:0007669"/>
    <property type="project" value="UniProtKB-KW"/>
</dbReference>
<evidence type="ECO:0000313" key="2">
    <source>
        <dbReference type="EMBL" id="TCP44491.1"/>
    </source>
</evidence>
<feature type="domain" description="Metallo-beta-lactamase" evidence="1">
    <location>
        <begin position="42"/>
        <end position="260"/>
    </location>
</feature>
<protein>
    <submittedName>
        <fullName evidence="2">Glyoxylase-like metal-dependent hydrolase (Beta-lactamase superfamily II)</fullName>
    </submittedName>
</protein>
<gene>
    <name evidence="2" type="ORF">EV662_101585</name>
</gene>
<keyword evidence="2" id="KW-0378">Hydrolase</keyword>
<dbReference type="InterPro" id="IPR036866">
    <property type="entry name" value="RibonucZ/Hydroxyglut_hydro"/>
</dbReference>